<name>A0A1G7UFZ8_9EURY</name>
<accession>A0A1G7UFZ8</accession>
<dbReference type="EMBL" id="FNBK01000055">
    <property type="protein sequence ID" value="SDG46201.1"/>
    <property type="molecule type" value="Genomic_DNA"/>
</dbReference>
<reference evidence="2" key="1">
    <citation type="submission" date="2016-10" db="EMBL/GenBank/DDBJ databases">
        <authorList>
            <person name="Varghese N."/>
            <person name="Submissions S."/>
        </authorList>
    </citation>
    <scope>NUCLEOTIDE SEQUENCE [LARGE SCALE GENOMIC DNA]</scope>
    <source>
        <strain evidence="2">IBRC-M 10760</strain>
    </source>
</reference>
<gene>
    <name evidence="1" type="ORF">SAMN05216218_1551</name>
</gene>
<feature type="non-terminal residue" evidence="1">
    <location>
        <position position="339"/>
    </location>
</feature>
<keyword evidence="2" id="KW-1185">Reference proteome</keyword>
<evidence type="ECO:0000313" key="1">
    <source>
        <dbReference type="EMBL" id="SDG46201.1"/>
    </source>
</evidence>
<protein>
    <submittedName>
        <fullName evidence="1">Uncharacterized protein</fullName>
    </submittedName>
</protein>
<dbReference type="AlphaFoldDB" id="A0A1G7UFZ8"/>
<proteinExistence type="predicted"/>
<dbReference type="Proteomes" id="UP000199076">
    <property type="component" value="Unassembled WGS sequence"/>
</dbReference>
<organism evidence="1 2">
    <name type="scientific">Halorientalis regularis</name>
    <dbReference type="NCBI Taxonomy" id="660518"/>
    <lineage>
        <taxon>Archaea</taxon>
        <taxon>Methanobacteriati</taxon>
        <taxon>Methanobacteriota</taxon>
        <taxon>Stenosarchaea group</taxon>
        <taxon>Halobacteria</taxon>
        <taxon>Halobacteriales</taxon>
        <taxon>Haloarculaceae</taxon>
        <taxon>Halorientalis</taxon>
    </lineage>
</organism>
<sequence length="339" mass="37018">DGDRLYRLEAPISSDAQARDGQAFSRDRLATFRDQINGDDQPVPLMVDHGKSDIGGDARYSVLGRVGTVDSADLEADGDTTLLRAEMSVADPDALAEEGDAGEIEAALRYLKYQAETMGLSFSVGWDEESERTGGPSLLEVSAVALPSDVAASTAGVEPTEAATRGFEALPKRERNSWPHNMPDDWGLRGFEPDEPTDVERAEEALDRLQHVREFHDQDGGTPPALATVDELLRLLGYSVTTASVEERLGELRRDGYQAEREREDVLGRLDTIDECAQKLAQPQREYQHAVGSVTTYPFGRSGAESRDRIEDAVATLREVVTGDDGHEIDGWGMAALEE</sequence>
<evidence type="ECO:0000313" key="2">
    <source>
        <dbReference type="Proteomes" id="UP000199076"/>
    </source>
</evidence>
<feature type="non-terminal residue" evidence="1">
    <location>
        <position position="1"/>
    </location>
</feature>